<gene>
    <name evidence="2" type="ORF">LTR36_000497</name>
</gene>
<dbReference type="PANTHER" id="PTHR47260:SF3">
    <property type="entry name" value="THIOESTERASE FAMILY PROTEIN (AFU_ORTHOLOGUE AFUA_7G03960)"/>
    <property type="match status" value="1"/>
</dbReference>
<dbReference type="SUPFAM" id="SSF54637">
    <property type="entry name" value="Thioesterase/thiol ester dehydrase-isomerase"/>
    <property type="match status" value="1"/>
</dbReference>
<proteinExistence type="predicted"/>
<dbReference type="Pfam" id="PF03061">
    <property type="entry name" value="4HBT"/>
    <property type="match status" value="1"/>
</dbReference>
<dbReference type="Proteomes" id="UP001324427">
    <property type="component" value="Unassembled WGS sequence"/>
</dbReference>
<dbReference type="Gene3D" id="3.10.129.10">
    <property type="entry name" value="Hotdog Thioesterase"/>
    <property type="match status" value="1"/>
</dbReference>
<evidence type="ECO:0000259" key="1">
    <source>
        <dbReference type="Pfam" id="PF03061"/>
    </source>
</evidence>
<protein>
    <recommendedName>
        <fullName evidence="1">Thioesterase domain-containing protein</fullName>
    </recommendedName>
</protein>
<evidence type="ECO:0000313" key="3">
    <source>
        <dbReference type="Proteomes" id="UP001324427"/>
    </source>
</evidence>
<dbReference type="CDD" id="cd03443">
    <property type="entry name" value="PaaI_thioesterase"/>
    <property type="match status" value="1"/>
</dbReference>
<dbReference type="InterPro" id="IPR052061">
    <property type="entry name" value="PTE-AB_protein"/>
</dbReference>
<dbReference type="InterPro" id="IPR006683">
    <property type="entry name" value="Thioestr_dom"/>
</dbReference>
<name>A0AAV9JPY1_9PEZI</name>
<keyword evidence="3" id="KW-1185">Reference proteome</keyword>
<organism evidence="2 3">
    <name type="scientific">Oleoguttula mirabilis</name>
    <dbReference type="NCBI Taxonomy" id="1507867"/>
    <lineage>
        <taxon>Eukaryota</taxon>
        <taxon>Fungi</taxon>
        <taxon>Dikarya</taxon>
        <taxon>Ascomycota</taxon>
        <taxon>Pezizomycotina</taxon>
        <taxon>Dothideomycetes</taxon>
        <taxon>Dothideomycetidae</taxon>
        <taxon>Mycosphaerellales</taxon>
        <taxon>Teratosphaeriaceae</taxon>
        <taxon>Oleoguttula</taxon>
    </lineage>
</organism>
<dbReference type="AlphaFoldDB" id="A0AAV9JPY1"/>
<sequence>MANHPDFAAPWCQTLLSDPNLQWAEELTSVFADRSVTNSMFNTTLNTSHAIKARLFFRRPSPEPDAAVQREESCMLLSVGDGVDGKAGRAHGGFNALILDQVTGVCAHHAAPGANPPATATMTVDYKAPISTPGVILARAWATEHTGRKIWCRAVIEDGEGKVLASGKALFICPRPSAL</sequence>
<accession>A0AAV9JPY1</accession>
<dbReference type="PANTHER" id="PTHR47260">
    <property type="entry name" value="UPF0644 PROTEIN PB2B4.06"/>
    <property type="match status" value="1"/>
</dbReference>
<comment type="caution">
    <text evidence="2">The sequence shown here is derived from an EMBL/GenBank/DDBJ whole genome shotgun (WGS) entry which is preliminary data.</text>
</comment>
<evidence type="ECO:0000313" key="2">
    <source>
        <dbReference type="EMBL" id="KAK4547540.1"/>
    </source>
</evidence>
<feature type="domain" description="Thioesterase" evidence="1">
    <location>
        <begin position="88"/>
        <end position="164"/>
    </location>
</feature>
<dbReference type="EMBL" id="JAVFHQ010000010">
    <property type="protein sequence ID" value="KAK4547540.1"/>
    <property type="molecule type" value="Genomic_DNA"/>
</dbReference>
<dbReference type="InterPro" id="IPR029069">
    <property type="entry name" value="HotDog_dom_sf"/>
</dbReference>
<reference evidence="2 3" key="1">
    <citation type="submission" date="2021-11" db="EMBL/GenBank/DDBJ databases">
        <title>Black yeast isolated from Biological Soil Crust.</title>
        <authorList>
            <person name="Kurbessoian T."/>
        </authorList>
    </citation>
    <scope>NUCLEOTIDE SEQUENCE [LARGE SCALE GENOMIC DNA]</scope>
    <source>
        <strain evidence="2 3">CCFEE 5522</strain>
    </source>
</reference>